<sequence length="156" mass="17162">MSDGGTDDSGVNDPLPRMTKEEAEEWAAHWTESMARTAQADIDPESVRARYIDCVGANDEVAGDGRFYLMYSARADLESERRAEAVRAIRDTLEENGLEIRGFRADPSVTPANAVDAWHPKDHQSVTAEDNGDSQLLLTVDTPCLLPPGVEQQPFD</sequence>
<proteinExistence type="predicted"/>
<name>A0A4R4SLF1_9ACTN</name>
<comment type="caution">
    <text evidence="2">The sequence shown here is derived from an EMBL/GenBank/DDBJ whole genome shotgun (WGS) entry which is preliminary data.</text>
</comment>
<dbReference type="OrthoDB" id="4294801at2"/>
<gene>
    <name evidence="2" type="ORF">E1283_31425</name>
</gene>
<accession>A0A4R4SLF1</accession>
<dbReference type="AlphaFoldDB" id="A0A4R4SLF1"/>
<organism evidence="2 3">
    <name type="scientific">Streptomyces hainanensis</name>
    <dbReference type="NCBI Taxonomy" id="402648"/>
    <lineage>
        <taxon>Bacteria</taxon>
        <taxon>Bacillati</taxon>
        <taxon>Actinomycetota</taxon>
        <taxon>Actinomycetes</taxon>
        <taxon>Kitasatosporales</taxon>
        <taxon>Streptomycetaceae</taxon>
        <taxon>Streptomyces</taxon>
    </lineage>
</organism>
<dbReference type="Proteomes" id="UP000295345">
    <property type="component" value="Unassembled WGS sequence"/>
</dbReference>
<reference evidence="2 3" key="1">
    <citation type="submission" date="2019-03" db="EMBL/GenBank/DDBJ databases">
        <title>Draft genome sequences of novel Actinobacteria.</title>
        <authorList>
            <person name="Sahin N."/>
            <person name="Ay H."/>
            <person name="Saygin H."/>
        </authorList>
    </citation>
    <scope>NUCLEOTIDE SEQUENCE [LARGE SCALE GENOMIC DNA]</scope>
    <source>
        <strain evidence="2 3">DSM 41900</strain>
    </source>
</reference>
<protein>
    <submittedName>
        <fullName evidence="2">Uncharacterized protein</fullName>
    </submittedName>
</protein>
<evidence type="ECO:0000313" key="3">
    <source>
        <dbReference type="Proteomes" id="UP000295345"/>
    </source>
</evidence>
<feature type="region of interest" description="Disordered" evidence="1">
    <location>
        <begin position="1"/>
        <end position="22"/>
    </location>
</feature>
<keyword evidence="3" id="KW-1185">Reference proteome</keyword>
<evidence type="ECO:0000313" key="2">
    <source>
        <dbReference type="EMBL" id="TDC64570.1"/>
    </source>
</evidence>
<dbReference type="EMBL" id="SMKI01000514">
    <property type="protein sequence ID" value="TDC64570.1"/>
    <property type="molecule type" value="Genomic_DNA"/>
</dbReference>
<evidence type="ECO:0000256" key="1">
    <source>
        <dbReference type="SAM" id="MobiDB-lite"/>
    </source>
</evidence>